<accession>A0A7C9QRP3</accession>
<protein>
    <submittedName>
        <fullName evidence="2">DUF2975 domain-containing protein</fullName>
    </submittedName>
</protein>
<feature type="transmembrane region" description="Helical" evidence="1">
    <location>
        <begin position="160"/>
        <end position="181"/>
    </location>
</feature>
<gene>
    <name evidence="2" type="ORF">G4223_02300</name>
</gene>
<reference evidence="2 3" key="1">
    <citation type="submission" date="2020-02" db="EMBL/GenBank/DDBJ databases">
        <authorList>
            <person name="Dziuba M."/>
            <person name="Kuznetsov B."/>
            <person name="Mardanov A."/>
            <person name="Ravin N."/>
            <person name="Grouzdev D."/>
        </authorList>
    </citation>
    <scope>NUCLEOTIDE SEQUENCE [LARGE SCALE GENOMIC DNA]</scope>
    <source>
        <strain evidence="2 3">SpK</strain>
    </source>
</reference>
<evidence type="ECO:0000313" key="3">
    <source>
        <dbReference type="Proteomes" id="UP000480684"/>
    </source>
</evidence>
<keyword evidence="3" id="KW-1185">Reference proteome</keyword>
<organism evidence="2 3">
    <name type="scientific">Magnetospirillum aberrantis SpK</name>
    <dbReference type="NCBI Taxonomy" id="908842"/>
    <lineage>
        <taxon>Bacteria</taxon>
        <taxon>Pseudomonadati</taxon>
        <taxon>Pseudomonadota</taxon>
        <taxon>Alphaproteobacteria</taxon>
        <taxon>Rhodospirillales</taxon>
        <taxon>Rhodospirillaceae</taxon>
        <taxon>Magnetospirillum</taxon>
    </lineage>
</organism>
<keyword evidence="1" id="KW-0812">Transmembrane</keyword>
<dbReference type="RefSeq" id="WP_163674431.1">
    <property type="nucleotide sequence ID" value="NZ_JAAIYP010000007.1"/>
</dbReference>
<name>A0A7C9QRP3_9PROT</name>
<sequence length="190" mass="19813">MAVINVPGMQSPLSPRLARASRLLSLGCLVAVFVLPVLVVGKWALDDPASLYAAMVPKKGASPLPDLLEPWQRGVGAVLSLVPTALAMVALLRVRRCFDSFAAGLCFDGSVVTGLRGFAGMSALSCAAGMVLQPPLSALLSWQNPAGQRFISIGVGSDQVGTLFFAAMVWIIAAVMAKAVAMARENAEFV</sequence>
<evidence type="ECO:0000256" key="1">
    <source>
        <dbReference type="SAM" id="Phobius"/>
    </source>
</evidence>
<comment type="caution">
    <text evidence="2">The sequence shown here is derived from an EMBL/GenBank/DDBJ whole genome shotgun (WGS) entry which is preliminary data.</text>
</comment>
<feature type="transmembrane region" description="Helical" evidence="1">
    <location>
        <begin position="74"/>
        <end position="94"/>
    </location>
</feature>
<keyword evidence="1" id="KW-0472">Membrane</keyword>
<proteinExistence type="predicted"/>
<evidence type="ECO:0000313" key="2">
    <source>
        <dbReference type="EMBL" id="NFV78945.1"/>
    </source>
</evidence>
<dbReference type="EMBL" id="JAAIYP010000007">
    <property type="protein sequence ID" value="NFV78945.1"/>
    <property type="molecule type" value="Genomic_DNA"/>
</dbReference>
<feature type="transmembrane region" description="Helical" evidence="1">
    <location>
        <begin position="115"/>
        <end position="140"/>
    </location>
</feature>
<dbReference type="Proteomes" id="UP000480684">
    <property type="component" value="Unassembled WGS sequence"/>
</dbReference>
<feature type="transmembrane region" description="Helical" evidence="1">
    <location>
        <begin position="23"/>
        <end position="45"/>
    </location>
</feature>
<keyword evidence="1" id="KW-1133">Transmembrane helix</keyword>
<dbReference type="AlphaFoldDB" id="A0A7C9QRP3"/>